<dbReference type="AlphaFoldDB" id="A0AAD5MJ56"/>
<dbReference type="SUPFAM" id="SSF53300">
    <property type="entry name" value="vWA-like"/>
    <property type="match status" value="1"/>
</dbReference>
<sequence>MCCRQMRQGNYIYPVIGPDGSPLPTDIHNRPIYPVLGPDMSPLPTDNSGRPIGYDGKAIPTDAAGAPLDGQGRPFPTDNRGYYLRIGEGPEHGSTVVLWSTESIERLCSPKNLKMDILFAIYTRNMTKIVFDNILHAINQFADYVDLSPDVTRVGLIYGSKDIVVPLPLGGYQEKEHMRDKIRGVVFSDDRSNEEVPLDRSVKQQFIMFPRTQTMKIAIVIAQEMMRYEGNFLKIV</sequence>
<keyword evidence="3" id="KW-1185">Reference proteome</keyword>
<dbReference type="InterPro" id="IPR036465">
    <property type="entry name" value="vWFA_dom_sf"/>
</dbReference>
<dbReference type="Proteomes" id="UP001196413">
    <property type="component" value="Unassembled WGS sequence"/>
</dbReference>
<feature type="domain" description="VWFA" evidence="1">
    <location>
        <begin position="124"/>
        <end position="192"/>
    </location>
</feature>
<protein>
    <submittedName>
        <fullName evidence="2">von Willebrand factor type A domain</fullName>
    </submittedName>
</protein>
<proteinExistence type="predicted"/>
<evidence type="ECO:0000313" key="3">
    <source>
        <dbReference type="Proteomes" id="UP001196413"/>
    </source>
</evidence>
<evidence type="ECO:0000259" key="1">
    <source>
        <dbReference type="Pfam" id="PF00092"/>
    </source>
</evidence>
<accession>A0AAD5MJ56</accession>
<dbReference type="Pfam" id="PF00092">
    <property type="entry name" value="VWA"/>
    <property type="match status" value="1"/>
</dbReference>
<dbReference type="EMBL" id="JAHQIW010000540">
    <property type="protein sequence ID" value="KAJ1348676.1"/>
    <property type="molecule type" value="Genomic_DNA"/>
</dbReference>
<name>A0AAD5MJ56_PARTN</name>
<organism evidence="2 3">
    <name type="scientific">Parelaphostrongylus tenuis</name>
    <name type="common">Meningeal worm</name>
    <dbReference type="NCBI Taxonomy" id="148309"/>
    <lineage>
        <taxon>Eukaryota</taxon>
        <taxon>Metazoa</taxon>
        <taxon>Ecdysozoa</taxon>
        <taxon>Nematoda</taxon>
        <taxon>Chromadorea</taxon>
        <taxon>Rhabditida</taxon>
        <taxon>Rhabditina</taxon>
        <taxon>Rhabditomorpha</taxon>
        <taxon>Strongyloidea</taxon>
        <taxon>Metastrongylidae</taxon>
        <taxon>Parelaphostrongylus</taxon>
    </lineage>
</organism>
<comment type="caution">
    <text evidence="2">The sequence shown here is derived from an EMBL/GenBank/DDBJ whole genome shotgun (WGS) entry which is preliminary data.</text>
</comment>
<reference evidence="2" key="1">
    <citation type="submission" date="2021-06" db="EMBL/GenBank/DDBJ databases">
        <title>Parelaphostrongylus tenuis whole genome reference sequence.</title>
        <authorList>
            <person name="Garwood T.J."/>
            <person name="Larsen P.A."/>
            <person name="Fountain-Jones N.M."/>
            <person name="Garbe J.R."/>
            <person name="Macchietto M.G."/>
            <person name="Kania S.A."/>
            <person name="Gerhold R.W."/>
            <person name="Richards J.E."/>
            <person name="Wolf T.M."/>
        </authorList>
    </citation>
    <scope>NUCLEOTIDE SEQUENCE</scope>
    <source>
        <strain evidence="2">MNPRO001-30</strain>
        <tissue evidence="2">Meninges</tissue>
    </source>
</reference>
<evidence type="ECO:0000313" key="2">
    <source>
        <dbReference type="EMBL" id="KAJ1348676.1"/>
    </source>
</evidence>
<dbReference type="Gene3D" id="3.40.50.410">
    <property type="entry name" value="von Willebrand factor, type A domain"/>
    <property type="match status" value="1"/>
</dbReference>
<dbReference type="InterPro" id="IPR002035">
    <property type="entry name" value="VWF_A"/>
</dbReference>
<gene>
    <name evidence="2" type="primary">DIG-1_2</name>
    <name evidence="2" type="ORF">KIN20_004029</name>
</gene>